<dbReference type="PANTHER" id="PTHR16318">
    <property type="entry name" value="GAMMA-SECRETASE SUBUNIT PEN-2"/>
    <property type="match status" value="1"/>
</dbReference>
<dbReference type="PANTHER" id="PTHR16318:SF0">
    <property type="entry name" value="GAMMA-SECRETASE SUBUNIT PEN-2"/>
    <property type="match status" value="1"/>
</dbReference>
<evidence type="ECO:0000256" key="4">
    <source>
        <dbReference type="ARBA" id="ARBA00022692"/>
    </source>
</evidence>
<name>A0A1L8D8T5_9DIPT</name>
<organism evidence="9">
    <name type="scientific">Nyssomyia neivai</name>
    <dbReference type="NCBI Taxonomy" id="330878"/>
    <lineage>
        <taxon>Eukaryota</taxon>
        <taxon>Metazoa</taxon>
        <taxon>Ecdysozoa</taxon>
        <taxon>Arthropoda</taxon>
        <taxon>Hexapoda</taxon>
        <taxon>Insecta</taxon>
        <taxon>Pterygota</taxon>
        <taxon>Neoptera</taxon>
        <taxon>Endopterygota</taxon>
        <taxon>Diptera</taxon>
        <taxon>Nematocera</taxon>
        <taxon>Psychodoidea</taxon>
        <taxon>Psychodidae</taxon>
        <taxon>Nyssomyia</taxon>
    </lineage>
</organism>
<evidence type="ECO:0000313" key="9">
    <source>
        <dbReference type="EMBL" id="JAV02858.1"/>
    </source>
</evidence>
<evidence type="ECO:0000256" key="7">
    <source>
        <dbReference type="ARBA" id="ARBA00023136"/>
    </source>
</evidence>
<dbReference type="GO" id="GO:0070765">
    <property type="term" value="C:gamma-secretase complex"/>
    <property type="evidence" value="ECO:0007669"/>
    <property type="project" value="TreeGrafter"/>
</dbReference>
<dbReference type="GO" id="GO:0007220">
    <property type="term" value="P:Notch receptor processing"/>
    <property type="evidence" value="ECO:0007669"/>
    <property type="project" value="TreeGrafter"/>
</dbReference>
<evidence type="ECO:0000256" key="5">
    <source>
        <dbReference type="ARBA" id="ARBA00022976"/>
    </source>
</evidence>
<keyword evidence="5" id="KW-0914">Notch signaling pathway</keyword>
<comment type="similarity">
    <text evidence="2">Belongs to the PEN-2 family.</text>
</comment>
<feature type="transmembrane region" description="Helical" evidence="8">
    <location>
        <begin position="56"/>
        <end position="75"/>
    </location>
</feature>
<comment type="subcellular location">
    <subcellularLocation>
        <location evidence="1">Membrane</location>
        <topology evidence="1">Multi-pass membrane protein</topology>
    </subcellularLocation>
</comment>
<dbReference type="InterPro" id="IPR019379">
    <property type="entry name" value="Gamma_Secretase_Asp_P_PEN2"/>
</dbReference>
<keyword evidence="7 8" id="KW-0472">Membrane</keyword>
<dbReference type="GO" id="GO:0007219">
    <property type="term" value="P:Notch signaling pathway"/>
    <property type="evidence" value="ECO:0007669"/>
    <property type="project" value="UniProtKB-KW"/>
</dbReference>
<protein>
    <recommendedName>
        <fullName evidence="3">Gamma-secretase subunit PEN-2</fullName>
    </recommendedName>
</protein>
<reference evidence="9" key="1">
    <citation type="submission" date="2016-12" db="EMBL/GenBank/DDBJ databases">
        <title>An insight into the sialome and mialome of the sand fly, Nyssomyia neivai.</title>
        <authorList>
            <person name="Sebastian V."/>
            <person name="Goulart T.M."/>
            <person name="Oliveira W."/>
            <person name="Calvo E."/>
            <person name="Oliveira L.F."/>
            <person name="Pinto M.C."/>
            <person name="Rosselino A.M."/>
            <person name="Ribeiro J.M."/>
        </authorList>
    </citation>
    <scope>NUCLEOTIDE SEQUENCE</scope>
</reference>
<evidence type="ECO:0000256" key="6">
    <source>
        <dbReference type="ARBA" id="ARBA00022989"/>
    </source>
</evidence>
<sequence>MYLDRVTNDRKLYLCRWYFRAGFALLPFVWAINTIWFFSEAFRKPAYEEQAQIKKYVLYSALGSFIWLIAIICWVTTFQMHRAEWGEFADSISFIIPLGRA</sequence>
<evidence type="ECO:0000256" key="1">
    <source>
        <dbReference type="ARBA" id="ARBA00004141"/>
    </source>
</evidence>
<keyword evidence="4 8" id="KW-0812">Transmembrane</keyword>
<evidence type="ECO:0000256" key="2">
    <source>
        <dbReference type="ARBA" id="ARBA00009607"/>
    </source>
</evidence>
<dbReference type="AlphaFoldDB" id="A0A1L8D8T5"/>
<dbReference type="EMBL" id="GFDF01011226">
    <property type="protein sequence ID" value="JAV02858.1"/>
    <property type="molecule type" value="Transcribed_RNA"/>
</dbReference>
<feature type="transmembrane region" description="Helical" evidence="8">
    <location>
        <begin position="17"/>
        <end position="36"/>
    </location>
</feature>
<dbReference type="Pfam" id="PF10251">
    <property type="entry name" value="PEN-2"/>
    <property type="match status" value="1"/>
</dbReference>
<evidence type="ECO:0000256" key="8">
    <source>
        <dbReference type="SAM" id="Phobius"/>
    </source>
</evidence>
<keyword evidence="6 8" id="KW-1133">Transmembrane helix</keyword>
<accession>A0A1L8D8T5</accession>
<proteinExistence type="inferred from homology"/>
<evidence type="ECO:0000256" key="3">
    <source>
        <dbReference type="ARBA" id="ARBA00018306"/>
    </source>
</evidence>